<dbReference type="InterPro" id="IPR027267">
    <property type="entry name" value="AH/BAR_dom_sf"/>
</dbReference>
<comment type="caution">
    <text evidence="2">The sequence shown here is derived from an EMBL/GenBank/DDBJ whole genome shotgun (WGS) entry which is preliminary data.</text>
</comment>
<evidence type="ECO:0000313" key="2">
    <source>
        <dbReference type="EMBL" id="CAF5221543.1"/>
    </source>
</evidence>
<dbReference type="EMBL" id="CAJOBI010351593">
    <property type="protein sequence ID" value="CAF5221543.1"/>
    <property type="molecule type" value="Genomic_DNA"/>
</dbReference>
<dbReference type="Proteomes" id="UP000676336">
    <property type="component" value="Unassembled WGS sequence"/>
</dbReference>
<evidence type="ECO:0000256" key="1">
    <source>
        <dbReference type="SAM" id="Coils"/>
    </source>
</evidence>
<proteinExistence type="predicted"/>
<dbReference type="SUPFAM" id="SSF103657">
    <property type="entry name" value="BAR/IMD domain-like"/>
    <property type="match status" value="1"/>
</dbReference>
<protein>
    <submittedName>
        <fullName evidence="2">Uncharacterized protein</fullName>
    </submittedName>
</protein>
<sequence length="156" mass="18505">MDLIEWMQDYCDQEREQARNLCSFTDKWITRLKQQSSLVSYHTTKRAQLDVVRIPKQLAELKESNCDEIQKVIDKYRNRVNDIYINERFRPGRKHRRTSEFKKLFKTAHASLSEVANQLETLRSLHKKAREALRTAESACEILHLDPTATDKQLTR</sequence>
<keyword evidence="1" id="KW-0175">Coiled coil</keyword>
<organism evidence="2 3">
    <name type="scientific">Rotaria magnacalcarata</name>
    <dbReference type="NCBI Taxonomy" id="392030"/>
    <lineage>
        <taxon>Eukaryota</taxon>
        <taxon>Metazoa</taxon>
        <taxon>Spiralia</taxon>
        <taxon>Gnathifera</taxon>
        <taxon>Rotifera</taxon>
        <taxon>Eurotatoria</taxon>
        <taxon>Bdelloidea</taxon>
        <taxon>Philodinida</taxon>
        <taxon>Philodinidae</taxon>
        <taxon>Rotaria</taxon>
    </lineage>
</organism>
<feature type="non-terminal residue" evidence="2">
    <location>
        <position position="156"/>
    </location>
</feature>
<name>A0A8S3JXT0_9BILA</name>
<evidence type="ECO:0000313" key="3">
    <source>
        <dbReference type="Proteomes" id="UP000676336"/>
    </source>
</evidence>
<feature type="coiled-coil region" evidence="1">
    <location>
        <begin position="112"/>
        <end position="139"/>
    </location>
</feature>
<dbReference type="AlphaFoldDB" id="A0A8S3JXT0"/>
<dbReference type="Gene3D" id="1.20.1270.60">
    <property type="entry name" value="Arfaptin homology (AH) domain/BAR domain"/>
    <property type="match status" value="1"/>
</dbReference>
<reference evidence="2" key="1">
    <citation type="submission" date="2021-02" db="EMBL/GenBank/DDBJ databases">
        <authorList>
            <person name="Nowell W R."/>
        </authorList>
    </citation>
    <scope>NUCLEOTIDE SEQUENCE</scope>
</reference>
<gene>
    <name evidence="2" type="ORF">SMN809_LOCUS82412</name>
</gene>
<accession>A0A8S3JXT0</accession>